<evidence type="ECO:0000256" key="6">
    <source>
        <dbReference type="HAMAP-Rule" id="MF_01872"/>
    </source>
</evidence>
<dbReference type="PANTHER" id="PTHR47739:SF1">
    <property type="entry name" value="TRNA1(VAL) (ADENINE(37)-N6)-METHYLTRANSFERASE"/>
    <property type="match status" value="1"/>
</dbReference>
<dbReference type="PRINTS" id="PR00507">
    <property type="entry name" value="N12N6MTFRASE"/>
</dbReference>
<keyword evidence="2 6" id="KW-0489">Methyltransferase</keyword>
<comment type="caution">
    <text evidence="8">The sequence shown here is derived from an EMBL/GenBank/DDBJ whole genome shotgun (WGS) entry which is preliminary data.</text>
</comment>
<dbReference type="PROSITE" id="PS00092">
    <property type="entry name" value="N6_MTASE"/>
    <property type="match status" value="1"/>
</dbReference>
<name>A0A095ZPR1_9BACT</name>
<dbReference type="Gene3D" id="3.40.50.150">
    <property type="entry name" value="Vaccinia Virus protein VP39"/>
    <property type="match status" value="1"/>
</dbReference>
<evidence type="ECO:0000256" key="4">
    <source>
        <dbReference type="ARBA" id="ARBA00022691"/>
    </source>
</evidence>
<keyword evidence="1 6" id="KW-0963">Cytoplasm</keyword>
<proteinExistence type="inferred from homology"/>
<comment type="function">
    <text evidence="6">Specifically methylates the adenine in position 37 of tRNA(1)(Val) (anticodon cmo5UAC).</text>
</comment>
<protein>
    <recommendedName>
        <fullName evidence="6">tRNA1(Val) (adenine(37)-N6)-methyltransferase</fullName>
        <ecNumber evidence="6">2.1.1.223</ecNumber>
    </recommendedName>
    <alternativeName>
        <fullName evidence="6">tRNA m6A37 methyltransferase</fullName>
    </alternativeName>
</protein>
<dbReference type="InterPro" id="IPR050210">
    <property type="entry name" value="tRNA_Adenine-N(6)_MTase"/>
</dbReference>
<dbReference type="EMBL" id="JRNN01000025">
    <property type="protein sequence ID" value="KGF36698.1"/>
    <property type="molecule type" value="Genomic_DNA"/>
</dbReference>
<dbReference type="Pfam" id="PF05175">
    <property type="entry name" value="MTS"/>
    <property type="match status" value="1"/>
</dbReference>
<dbReference type="InterPro" id="IPR007848">
    <property type="entry name" value="Small_mtfrase_dom"/>
</dbReference>
<dbReference type="CDD" id="cd02440">
    <property type="entry name" value="AdoMet_MTases"/>
    <property type="match status" value="1"/>
</dbReference>
<evidence type="ECO:0000256" key="2">
    <source>
        <dbReference type="ARBA" id="ARBA00022603"/>
    </source>
</evidence>
<dbReference type="EC" id="2.1.1.223" evidence="6"/>
<dbReference type="SUPFAM" id="SSF53335">
    <property type="entry name" value="S-adenosyl-L-methionine-dependent methyltransferases"/>
    <property type="match status" value="1"/>
</dbReference>
<dbReference type="HAMAP" id="MF_01872">
    <property type="entry name" value="tRNA_methyltr_YfiC"/>
    <property type="match status" value="1"/>
</dbReference>
<comment type="similarity">
    <text evidence="6">Belongs to the methyltransferase superfamily. tRNA (adenine-N(6)-)-methyltransferase family.</text>
</comment>
<evidence type="ECO:0000256" key="5">
    <source>
        <dbReference type="ARBA" id="ARBA00022694"/>
    </source>
</evidence>
<dbReference type="AlphaFoldDB" id="A0A095ZPR1"/>
<feature type="domain" description="Methyltransferase small" evidence="7">
    <location>
        <begin position="35"/>
        <end position="156"/>
    </location>
</feature>
<evidence type="ECO:0000259" key="7">
    <source>
        <dbReference type="Pfam" id="PF05175"/>
    </source>
</evidence>
<dbReference type="InterPro" id="IPR029063">
    <property type="entry name" value="SAM-dependent_MTases_sf"/>
</dbReference>
<keyword evidence="4 6" id="KW-0949">S-adenosyl-L-methionine</keyword>
<evidence type="ECO:0000256" key="1">
    <source>
        <dbReference type="ARBA" id="ARBA00022490"/>
    </source>
</evidence>
<evidence type="ECO:0000313" key="8">
    <source>
        <dbReference type="EMBL" id="KGF36698.1"/>
    </source>
</evidence>
<dbReference type="RefSeq" id="WP_036871661.1">
    <property type="nucleotide sequence ID" value="NZ_JRNN01000025.1"/>
</dbReference>
<keyword evidence="5 6" id="KW-0819">tRNA processing</keyword>
<dbReference type="InterPro" id="IPR002052">
    <property type="entry name" value="DNA_methylase_N6_adenine_CS"/>
</dbReference>
<gene>
    <name evidence="8" type="ORF">HMPREF2137_01495</name>
</gene>
<dbReference type="GO" id="GO:0005737">
    <property type="term" value="C:cytoplasm"/>
    <property type="evidence" value="ECO:0007669"/>
    <property type="project" value="UniProtKB-SubCell"/>
</dbReference>
<dbReference type="OrthoDB" id="5383291at2"/>
<dbReference type="GO" id="GO:0032259">
    <property type="term" value="P:methylation"/>
    <property type="evidence" value="ECO:0007669"/>
    <property type="project" value="UniProtKB-KW"/>
</dbReference>
<sequence>MSNEWFQFKQFTIRQDRCAMKVGTDGVLLGAWAKGGQRILDVGTGTGLIALMMAQRYTASFVEALEIDRDACRQAKVNVEASPFADRVKVREVALQQFETVKQFDSIVSNPPYFVEGLRSPDAKRSMARHSDTLPYEALCQSAYRLLANEGEMSVVLPVESVEQFSTTAVIAGFYLRKKHLIKTVARKPPKRCLMAWVKRRPEELDEQTLALFGDAGEMLEWYAKLMNNFYL</sequence>
<dbReference type="GO" id="GO:0003676">
    <property type="term" value="F:nucleic acid binding"/>
    <property type="evidence" value="ECO:0007669"/>
    <property type="project" value="InterPro"/>
</dbReference>
<dbReference type="GO" id="GO:0008033">
    <property type="term" value="P:tRNA processing"/>
    <property type="evidence" value="ECO:0007669"/>
    <property type="project" value="UniProtKB-UniRule"/>
</dbReference>
<evidence type="ECO:0000313" key="9">
    <source>
        <dbReference type="Proteomes" id="UP000029556"/>
    </source>
</evidence>
<evidence type="ECO:0000256" key="3">
    <source>
        <dbReference type="ARBA" id="ARBA00022679"/>
    </source>
</evidence>
<dbReference type="Proteomes" id="UP000029556">
    <property type="component" value="Unassembled WGS sequence"/>
</dbReference>
<organism evidence="8 9">
    <name type="scientific">Hoylesella buccalis DNF00853</name>
    <dbReference type="NCBI Taxonomy" id="1401074"/>
    <lineage>
        <taxon>Bacteria</taxon>
        <taxon>Pseudomonadati</taxon>
        <taxon>Bacteroidota</taxon>
        <taxon>Bacteroidia</taxon>
        <taxon>Bacteroidales</taxon>
        <taxon>Prevotellaceae</taxon>
        <taxon>Hoylesella</taxon>
    </lineage>
</organism>
<dbReference type="PANTHER" id="PTHR47739">
    <property type="entry name" value="TRNA1(VAL) (ADENINE(37)-N6)-METHYLTRANSFERASE"/>
    <property type="match status" value="1"/>
</dbReference>
<dbReference type="InterPro" id="IPR022882">
    <property type="entry name" value="tRNA_adenine-N6_MeTrfase"/>
</dbReference>
<reference evidence="8 9" key="1">
    <citation type="submission" date="2014-07" db="EMBL/GenBank/DDBJ databases">
        <authorList>
            <person name="McCorrison J."/>
            <person name="Sanka R."/>
            <person name="Torralba M."/>
            <person name="Gillis M."/>
            <person name="Haft D.H."/>
            <person name="Methe B."/>
            <person name="Sutton G."/>
            <person name="Nelson K.E."/>
        </authorList>
    </citation>
    <scope>NUCLEOTIDE SEQUENCE [LARGE SCALE GENOMIC DNA]</scope>
    <source>
        <strain evidence="8 9">DNF00853</strain>
    </source>
</reference>
<comment type="catalytic activity">
    <reaction evidence="6">
        <text>adenosine(37) in tRNA1(Val) + S-adenosyl-L-methionine = N(6)-methyladenosine(37) in tRNA1(Val) + S-adenosyl-L-homocysteine + H(+)</text>
        <dbReference type="Rhea" id="RHEA:43160"/>
        <dbReference type="Rhea" id="RHEA-COMP:10369"/>
        <dbReference type="Rhea" id="RHEA-COMP:10370"/>
        <dbReference type="ChEBI" id="CHEBI:15378"/>
        <dbReference type="ChEBI" id="CHEBI:57856"/>
        <dbReference type="ChEBI" id="CHEBI:59789"/>
        <dbReference type="ChEBI" id="CHEBI:74411"/>
        <dbReference type="ChEBI" id="CHEBI:74449"/>
        <dbReference type="EC" id="2.1.1.223"/>
    </reaction>
</comment>
<comment type="subcellular location">
    <subcellularLocation>
        <location evidence="6">Cytoplasm</location>
    </subcellularLocation>
</comment>
<dbReference type="GO" id="GO:0016430">
    <property type="term" value="F:tRNA (adenine-N6)-methyltransferase activity"/>
    <property type="evidence" value="ECO:0007669"/>
    <property type="project" value="UniProtKB-UniRule"/>
</dbReference>
<accession>A0A095ZPR1</accession>
<keyword evidence="3 6" id="KW-0808">Transferase</keyword>